<protein>
    <submittedName>
        <fullName evidence="9">ABC transporter permease subunit</fullName>
    </submittedName>
</protein>
<dbReference type="PROSITE" id="PS50012">
    <property type="entry name" value="RCC1_3"/>
    <property type="match status" value="3"/>
</dbReference>
<dbReference type="InterPro" id="IPR025966">
    <property type="entry name" value="OppC_N"/>
</dbReference>
<dbReference type="Pfam" id="PF13540">
    <property type="entry name" value="RCC1_2"/>
    <property type="match status" value="2"/>
</dbReference>
<comment type="subcellular location">
    <subcellularLocation>
        <location evidence="1 7">Cell membrane</location>
        <topology evidence="1 7">Multi-pass membrane protein</topology>
    </subcellularLocation>
</comment>
<keyword evidence="6 7" id="KW-0472">Membrane</keyword>
<proteinExistence type="inferred from homology"/>
<gene>
    <name evidence="9" type="ORF">LQE99_07605</name>
</gene>
<evidence type="ECO:0000313" key="10">
    <source>
        <dbReference type="Proteomes" id="UP001202402"/>
    </source>
</evidence>
<evidence type="ECO:0000256" key="2">
    <source>
        <dbReference type="ARBA" id="ARBA00022448"/>
    </source>
</evidence>
<evidence type="ECO:0000256" key="4">
    <source>
        <dbReference type="ARBA" id="ARBA00022692"/>
    </source>
</evidence>
<keyword evidence="3" id="KW-1003">Cell membrane</keyword>
<feature type="transmembrane region" description="Helical" evidence="7">
    <location>
        <begin position="445"/>
        <end position="469"/>
    </location>
</feature>
<feature type="transmembrane region" description="Helical" evidence="7">
    <location>
        <begin position="410"/>
        <end position="433"/>
    </location>
</feature>
<name>A0ABS9R5R7_9FIRM</name>
<evidence type="ECO:0000259" key="8">
    <source>
        <dbReference type="PROSITE" id="PS50928"/>
    </source>
</evidence>
<evidence type="ECO:0000256" key="1">
    <source>
        <dbReference type="ARBA" id="ARBA00004651"/>
    </source>
</evidence>
<dbReference type="PANTHER" id="PTHR43386">
    <property type="entry name" value="OLIGOPEPTIDE TRANSPORT SYSTEM PERMEASE PROTEIN APPC"/>
    <property type="match status" value="1"/>
</dbReference>
<organism evidence="9 10">
    <name type="scientific">Amedibacillus hominis</name>
    <dbReference type="NCBI Taxonomy" id="2897776"/>
    <lineage>
        <taxon>Bacteria</taxon>
        <taxon>Bacillati</taxon>
        <taxon>Bacillota</taxon>
        <taxon>Erysipelotrichia</taxon>
        <taxon>Erysipelotrichales</taxon>
        <taxon>Erysipelotrichaceae</taxon>
        <taxon>Amedibacillus</taxon>
    </lineage>
</organism>
<sequence length="617" mass="67684">MNDNKKSTFSRLKDSFTSMFKRLFSPKARQKDFKNVLEEEAITSPSKVVWKNFLHDKLARIGMLGFVLILLFCFLGSVVMPMKDPAKTETVLKNIQPGRKILSVDSGLEKKGIETIGNGISFSIGLDKTGKLYTWGSDPSGVLDIPSNVENKKIEKLAVGDKHAMVLTKNGELFAWGFNNFNQATIPSDIRSLASYEGIEDIYAGEGYSGIITKEKNLYLWGNVKASKLDILPSNVNGHVKKVNGSSFNMVILLDDGTVAVAGTTGNEISAVPEELTNGSVNVVDVKMTFRTGIALDDQGKIHVWGSTDKGMMNVPEINEKVVQVSTNRNAMYALGESGKVYAWGDNTLNELNVPSNLVAEKLYSGFYQTYAVNKDGTVTAWGNKGYFMGTDQFGRDLLTRLMAGGKVTLLVGFLACIVEAIIGMIVGMIAGFKGGWVDNLLMRISEIFSSIPFMPLVITLSAFLGVNMGSNEKLILIMLILGFISWPSLARIVRGQILIEREKDFVLAARALGIKEYAIIIRHILPNVLNLCIVNVTLSYASNMLTESGLSFLGFGVQAPMPSWGNMLDGAQQSEVIQMYWWRWILPAVCIMIAAFSINLIGDGLRDALDPKANEK</sequence>
<evidence type="ECO:0000313" key="9">
    <source>
        <dbReference type="EMBL" id="MCH4284994.1"/>
    </source>
</evidence>
<accession>A0ABS9R5R7</accession>
<keyword evidence="5 7" id="KW-1133">Transmembrane helix</keyword>
<dbReference type="Gene3D" id="2.130.10.30">
    <property type="entry name" value="Regulator of chromosome condensation 1/beta-lactamase-inhibitor protein II"/>
    <property type="match status" value="2"/>
</dbReference>
<feature type="transmembrane region" description="Helical" evidence="7">
    <location>
        <begin position="475"/>
        <end position="494"/>
    </location>
</feature>
<dbReference type="PANTHER" id="PTHR43386:SF1">
    <property type="entry name" value="D,D-DIPEPTIDE TRANSPORT SYSTEM PERMEASE PROTEIN DDPC-RELATED"/>
    <property type="match status" value="1"/>
</dbReference>
<comment type="similarity">
    <text evidence="7">Belongs to the binding-protein-dependent transport system permease family.</text>
</comment>
<keyword evidence="10" id="KW-1185">Reference proteome</keyword>
<comment type="caution">
    <text evidence="9">The sequence shown here is derived from an EMBL/GenBank/DDBJ whole genome shotgun (WGS) entry which is preliminary data.</text>
</comment>
<dbReference type="InterPro" id="IPR000515">
    <property type="entry name" value="MetI-like"/>
</dbReference>
<dbReference type="PROSITE" id="PS50928">
    <property type="entry name" value="ABC_TM1"/>
    <property type="match status" value="1"/>
</dbReference>
<dbReference type="Proteomes" id="UP001202402">
    <property type="component" value="Unassembled WGS sequence"/>
</dbReference>
<dbReference type="InterPro" id="IPR035906">
    <property type="entry name" value="MetI-like_sf"/>
</dbReference>
<evidence type="ECO:0000256" key="7">
    <source>
        <dbReference type="RuleBase" id="RU363032"/>
    </source>
</evidence>
<dbReference type="Gene3D" id="1.10.3720.10">
    <property type="entry name" value="MetI-like"/>
    <property type="match status" value="1"/>
</dbReference>
<dbReference type="InterPro" id="IPR009091">
    <property type="entry name" value="RCC1/BLIP-II"/>
</dbReference>
<dbReference type="SUPFAM" id="SSF50985">
    <property type="entry name" value="RCC1/BLIP-II"/>
    <property type="match status" value="1"/>
</dbReference>
<evidence type="ECO:0000256" key="5">
    <source>
        <dbReference type="ARBA" id="ARBA00022989"/>
    </source>
</evidence>
<feature type="transmembrane region" description="Helical" evidence="7">
    <location>
        <begin position="61"/>
        <end position="82"/>
    </location>
</feature>
<dbReference type="SUPFAM" id="SSF161098">
    <property type="entry name" value="MetI-like"/>
    <property type="match status" value="1"/>
</dbReference>
<keyword evidence="2 7" id="KW-0813">Transport</keyword>
<dbReference type="CDD" id="cd06261">
    <property type="entry name" value="TM_PBP2"/>
    <property type="match status" value="1"/>
</dbReference>
<feature type="domain" description="ABC transmembrane type-1" evidence="8">
    <location>
        <begin position="406"/>
        <end position="603"/>
    </location>
</feature>
<dbReference type="EMBL" id="JAKVPQ010000004">
    <property type="protein sequence ID" value="MCH4284994.1"/>
    <property type="molecule type" value="Genomic_DNA"/>
</dbReference>
<dbReference type="Pfam" id="PF00528">
    <property type="entry name" value="BPD_transp_1"/>
    <property type="match status" value="1"/>
</dbReference>
<reference evidence="9 10" key="1">
    <citation type="submission" date="2022-02" db="EMBL/GenBank/DDBJ databases">
        <title>Genome of Erysipelotrichaceae sp. nov. NSJ-176 isolated from human feces.</title>
        <authorList>
            <person name="Abdugheni R."/>
        </authorList>
    </citation>
    <scope>NUCLEOTIDE SEQUENCE [LARGE SCALE GENOMIC DNA]</scope>
    <source>
        <strain evidence="9 10">NSJ-176</strain>
    </source>
</reference>
<evidence type="ECO:0000256" key="6">
    <source>
        <dbReference type="ARBA" id="ARBA00023136"/>
    </source>
</evidence>
<dbReference type="Pfam" id="PF12911">
    <property type="entry name" value="OppC_N"/>
    <property type="match status" value="1"/>
</dbReference>
<keyword evidence="4 7" id="KW-0812">Transmembrane</keyword>
<dbReference type="InterPro" id="IPR050366">
    <property type="entry name" value="BP-dependent_transpt_permease"/>
</dbReference>
<feature type="transmembrane region" description="Helical" evidence="7">
    <location>
        <begin position="582"/>
        <end position="603"/>
    </location>
</feature>
<evidence type="ECO:0000256" key="3">
    <source>
        <dbReference type="ARBA" id="ARBA00022475"/>
    </source>
</evidence>
<dbReference type="InterPro" id="IPR000408">
    <property type="entry name" value="Reg_chr_condens"/>
</dbReference>
<dbReference type="RefSeq" id="WP_117455460.1">
    <property type="nucleotide sequence ID" value="NZ_JAKVPQ010000004.1"/>
</dbReference>